<keyword evidence="4" id="KW-1185">Reference proteome</keyword>
<evidence type="ECO:0000313" key="3">
    <source>
        <dbReference type="EMBL" id="KAK6165996.1"/>
    </source>
</evidence>
<gene>
    <name evidence="3" type="ORF">SNE40_022793</name>
</gene>
<dbReference type="PANTHER" id="PTHR45828">
    <property type="entry name" value="CYTOCHROME B561/FERRIC REDUCTASE TRANSMEMBRANE"/>
    <property type="match status" value="1"/>
</dbReference>
<feature type="chain" id="PRO_5042994966" description="Reelin domain-containing protein" evidence="1">
    <location>
        <begin position="21"/>
        <end position="201"/>
    </location>
</feature>
<evidence type="ECO:0000313" key="4">
    <source>
        <dbReference type="Proteomes" id="UP001347796"/>
    </source>
</evidence>
<dbReference type="FunFam" id="2.60.40.4060:FF:000003">
    <property type="entry name" value="Ferric chelate reductase 1"/>
    <property type="match status" value="1"/>
</dbReference>
<evidence type="ECO:0000256" key="1">
    <source>
        <dbReference type="SAM" id="SignalP"/>
    </source>
</evidence>
<dbReference type="AlphaFoldDB" id="A0AAN8G8W8"/>
<feature type="domain" description="Reelin" evidence="2">
    <location>
        <begin position="15"/>
        <end position="178"/>
    </location>
</feature>
<feature type="signal peptide" evidence="1">
    <location>
        <begin position="1"/>
        <end position="20"/>
    </location>
</feature>
<dbReference type="Gene3D" id="2.60.40.4060">
    <property type="entry name" value="Reeler domain"/>
    <property type="match status" value="1"/>
</dbReference>
<dbReference type="GO" id="GO:0016020">
    <property type="term" value="C:membrane"/>
    <property type="evidence" value="ECO:0007669"/>
    <property type="project" value="TreeGrafter"/>
</dbReference>
<dbReference type="EMBL" id="JAZGQO010000021">
    <property type="protein sequence ID" value="KAK6165996.1"/>
    <property type="molecule type" value="Genomic_DNA"/>
</dbReference>
<comment type="caution">
    <text evidence="3">The sequence shown here is derived from an EMBL/GenBank/DDBJ whole genome shotgun (WGS) entry which is preliminary data.</text>
</comment>
<dbReference type="PROSITE" id="PS51019">
    <property type="entry name" value="REELIN"/>
    <property type="match status" value="1"/>
</dbReference>
<dbReference type="CDD" id="cd08544">
    <property type="entry name" value="Reeler"/>
    <property type="match status" value="1"/>
</dbReference>
<dbReference type="Pfam" id="PF02014">
    <property type="entry name" value="Reeler"/>
    <property type="match status" value="1"/>
</dbReference>
<accession>A0AAN8G8W8</accession>
<dbReference type="InterPro" id="IPR042307">
    <property type="entry name" value="Reeler_sf"/>
</dbReference>
<organism evidence="3 4">
    <name type="scientific">Patella caerulea</name>
    <name type="common">Rayed Mediterranean limpet</name>
    <dbReference type="NCBI Taxonomy" id="87958"/>
    <lineage>
        <taxon>Eukaryota</taxon>
        <taxon>Metazoa</taxon>
        <taxon>Spiralia</taxon>
        <taxon>Lophotrochozoa</taxon>
        <taxon>Mollusca</taxon>
        <taxon>Gastropoda</taxon>
        <taxon>Patellogastropoda</taxon>
        <taxon>Patelloidea</taxon>
        <taxon>Patellidae</taxon>
        <taxon>Patella</taxon>
    </lineage>
</organism>
<dbReference type="Proteomes" id="UP001347796">
    <property type="component" value="Unassembled WGS sequence"/>
</dbReference>
<name>A0AAN8G8W8_PATCE</name>
<keyword evidence="1" id="KW-0732">Signal</keyword>
<dbReference type="InterPro" id="IPR002861">
    <property type="entry name" value="Reeler_dom"/>
</dbReference>
<proteinExistence type="predicted"/>
<dbReference type="InterPro" id="IPR051237">
    <property type="entry name" value="Ferric-chelate_Red/DefProt"/>
</dbReference>
<protein>
    <recommendedName>
        <fullName evidence="2">Reelin domain-containing protein</fullName>
    </recommendedName>
</protein>
<dbReference type="PANTHER" id="PTHR45828:SF33">
    <property type="entry name" value="DOMON DOMAIN-CONTAINING PROTEIN"/>
    <property type="match status" value="1"/>
</dbReference>
<sequence length="201" mass="20907">MDSSLLKCLVLVGAVCGVYSYGNGAPVGACTSMMPGHNGVSPQTSTSQYTITASSTTYQPNQQITVTIAGGGNHQGLLLQARKSGSTTPIGTFSTPSANTKLTQCTAAGDSWTHSDTTNKQTSTVIWTAPSTDMGQITFRATVATNKNTYWMNHESQALAYMAGTTMSNANIQTTTDNGCSVIQLGIGSVLAVAITAFYLL</sequence>
<reference evidence="3 4" key="1">
    <citation type="submission" date="2024-01" db="EMBL/GenBank/DDBJ databases">
        <title>The genome of the rayed Mediterranean limpet Patella caerulea (Linnaeus, 1758).</title>
        <authorList>
            <person name="Anh-Thu Weber A."/>
            <person name="Halstead-Nussloch G."/>
        </authorList>
    </citation>
    <scope>NUCLEOTIDE SEQUENCE [LARGE SCALE GENOMIC DNA]</scope>
    <source>
        <strain evidence="3">AATW-2023a</strain>
        <tissue evidence="3">Whole specimen</tissue>
    </source>
</reference>
<evidence type="ECO:0000259" key="2">
    <source>
        <dbReference type="PROSITE" id="PS51019"/>
    </source>
</evidence>